<dbReference type="Gene3D" id="1.10.287.130">
    <property type="match status" value="1"/>
</dbReference>
<feature type="domain" description="Histidine kinase" evidence="15">
    <location>
        <begin position="327"/>
        <end position="540"/>
    </location>
</feature>
<evidence type="ECO:0000256" key="6">
    <source>
        <dbReference type="ARBA" id="ARBA00022679"/>
    </source>
</evidence>
<evidence type="ECO:0000256" key="13">
    <source>
        <dbReference type="ARBA" id="ARBA00023136"/>
    </source>
</evidence>
<dbReference type="InterPro" id="IPR004358">
    <property type="entry name" value="Sig_transdc_His_kin-like_C"/>
</dbReference>
<accession>A0ABU9K880</accession>
<dbReference type="InterPro" id="IPR029151">
    <property type="entry name" value="Sensor-like_sf"/>
</dbReference>
<comment type="catalytic activity">
    <reaction evidence="1">
        <text>ATP + protein L-histidine = ADP + protein N-phospho-L-histidine.</text>
        <dbReference type="EC" id="2.7.13.3"/>
    </reaction>
</comment>
<gene>
    <name evidence="16" type="primary">dcuS</name>
    <name evidence="16" type="ORF">AAEO50_08320</name>
</gene>
<dbReference type="InterPro" id="IPR033463">
    <property type="entry name" value="sCache_3"/>
</dbReference>
<keyword evidence="13 14" id="KW-0472">Membrane</keyword>
<keyword evidence="5" id="KW-0597">Phosphoprotein</keyword>
<dbReference type="InterPro" id="IPR003594">
    <property type="entry name" value="HATPase_dom"/>
</dbReference>
<keyword evidence="4" id="KW-1003">Cell membrane</keyword>
<dbReference type="InterPro" id="IPR005467">
    <property type="entry name" value="His_kinase_dom"/>
</dbReference>
<reference evidence="16 17" key="1">
    <citation type="submission" date="2024-04" db="EMBL/GenBank/DDBJ databases">
        <title>Bacillus oryzaecorticis sp. nov., a moderately halophilic bacterium isolated from rice husks.</title>
        <authorList>
            <person name="Zhu H.-S."/>
        </authorList>
    </citation>
    <scope>NUCLEOTIDE SEQUENCE [LARGE SCALE GENOMIC DNA]</scope>
    <source>
        <strain evidence="16 17">ZC255</strain>
    </source>
</reference>
<dbReference type="PANTHER" id="PTHR43547">
    <property type="entry name" value="TWO-COMPONENT HISTIDINE KINASE"/>
    <property type="match status" value="1"/>
</dbReference>
<keyword evidence="12" id="KW-0902">Two-component regulatory system</keyword>
<dbReference type="SUPFAM" id="SSF103190">
    <property type="entry name" value="Sensory domain-like"/>
    <property type="match status" value="1"/>
</dbReference>
<evidence type="ECO:0000256" key="5">
    <source>
        <dbReference type="ARBA" id="ARBA00022553"/>
    </source>
</evidence>
<dbReference type="InterPro" id="IPR013767">
    <property type="entry name" value="PAS_fold"/>
</dbReference>
<evidence type="ECO:0000256" key="2">
    <source>
        <dbReference type="ARBA" id="ARBA00004651"/>
    </source>
</evidence>
<dbReference type="PROSITE" id="PS50109">
    <property type="entry name" value="HIS_KIN"/>
    <property type="match status" value="1"/>
</dbReference>
<evidence type="ECO:0000256" key="14">
    <source>
        <dbReference type="SAM" id="Phobius"/>
    </source>
</evidence>
<evidence type="ECO:0000313" key="16">
    <source>
        <dbReference type="EMBL" id="MEL3972280.1"/>
    </source>
</evidence>
<evidence type="ECO:0000256" key="8">
    <source>
        <dbReference type="ARBA" id="ARBA00022741"/>
    </source>
</evidence>
<keyword evidence="17" id="KW-1185">Reference proteome</keyword>
<dbReference type="SUPFAM" id="SSF55785">
    <property type="entry name" value="PYP-like sensor domain (PAS domain)"/>
    <property type="match status" value="1"/>
</dbReference>
<dbReference type="NCBIfam" id="NF008298">
    <property type="entry name" value="PRK11086.1"/>
    <property type="match status" value="1"/>
</dbReference>
<dbReference type="Pfam" id="PF00989">
    <property type="entry name" value="PAS"/>
    <property type="match status" value="1"/>
</dbReference>
<dbReference type="InterPro" id="IPR016120">
    <property type="entry name" value="Sig_transdc_His_kin_SpoOB"/>
</dbReference>
<dbReference type="InterPro" id="IPR036890">
    <property type="entry name" value="HATPase_C_sf"/>
</dbReference>
<dbReference type="GO" id="GO:0004673">
    <property type="term" value="F:protein histidine kinase activity"/>
    <property type="evidence" value="ECO:0007669"/>
    <property type="project" value="UniProtKB-EC"/>
</dbReference>
<evidence type="ECO:0000256" key="7">
    <source>
        <dbReference type="ARBA" id="ARBA00022692"/>
    </source>
</evidence>
<keyword evidence="7 14" id="KW-0812">Transmembrane</keyword>
<dbReference type="InterPro" id="IPR039506">
    <property type="entry name" value="SPOB_a"/>
</dbReference>
<dbReference type="SMART" id="SM00091">
    <property type="entry name" value="PAS"/>
    <property type="match status" value="1"/>
</dbReference>
<feature type="transmembrane region" description="Helical" evidence="14">
    <location>
        <begin position="186"/>
        <end position="208"/>
    </location>
</feature>
<dbReference type="Proteomes" id="UP001389717">
    <property type="component" value="Unassembled WGS sequence"/>
</dbReference>
<dbReference type="PRINTS" id="PR00344">
    <property type="entry name" value="BCTRLSENSOR"/>
</dbReference>
<keyword evidence="6 16" id="KW-0808">Transferase</keyword>
<evidence type="ECO:0000256" key="10">
    <source>
        <dbReference type="ARBA" id="ARBA00022840"/>
    </source>
</evidence>
<dbReference type="Pfam" id="PF14689">
    <property type="entry name" value="SPOB_a"/>
    <property type="match status" value="1"/>
</dbReference>
<keyword evidence="8" id="KW-0547">Nucleotide-binding</keyword>
<name>A0ABU9K880_9BACI</name>
<dbReference type="SUPFAM" id="SSF55890">
    <property type="entry name" value="Sporulation response regulatory protein Spo0B"/>
    <property type="match status" value="1"/>
</dbReference>
<dbReference type="Pfam" id="PF02518">
    <property type="entry name" value="HATPase_c"/>
    <property type="match status" value="1"/>
</dbReference>
<keyword evidence="9 16" id="KW-0418">Kinase</keyword>
<dbReference type="SUPFAM" id="SSF55874">
    <property type="entry name" value="ATPase domain of HSP90 chaperone/DNA topoisomerase II/histidine kinase"/>
    <property type="match status" value="1"/>
</dbReference>
<evidence type="ECO:0000256" key="4">
    <source>
        <dbReference type="ARBA" id="ARBA00022475"/>
    </source>
</evidence>
<dbReference type="EMBL" id="JBBYAF010000012">
    <property type="protein sequence ID" value="MEL3972280.1"/>
    <property type="molecule type" value="Genomic_DNA"/>
</dbReference>
<organism evidence="16 17">
    <name type="scientific">Rossellomorea oryzaecorticis</name>
    <dbReference type="NCBI Taxonomy" id="1396505"/>
    <lineage>
        <taxon>Bacteria</taxon>
        <taxon>Bacillati</taxon>
        <taxon>Bacillota</taxon>
        <taxon>Bacilli</taxon>
        <taxon>Bacillales</taxon>
        <taxon>Bacillaceae</taxon>
        <taxon>Rossellomorea</taxon>
    </lineage>
</organism>
<proteinExistence type="predicted"/>
<evidence type="ECO:0000256" key="9">
    <source>
        <dbReference type="ARBA" id="ARBA00022777"/>
    </source>
</evidence>
<evidence type="ECO:0000256" key="11">
    <source>
        <dbReference type="ARBA" id="ARBA00022989"/>
    </source>
</evidence>
<keyword evidence="10" id="KW-0067">ATP-binding</keyword>
<dbReference type="InterPro" id="IPR000014">
    <property type="entry name" value="PAS"/>
</dbReference>
<dbReference type="Pfam" id="PF17203">
    <property type="entry name" value="sCache_3_2"/>
    <property type="match status" value="1"/>
</dbReference>
<comment type="caution">
    <text evidence="16">The sequence shown here is derived from an EMBL/GenBank/DDBJ whole genome shotgun (WGS) entry which is preliminary data.</text>
</comment>
<evidence type="ECO:0000313" key="17">
    <source>
        <dbReference type="Proteomes" id="UP001389717"/>
    </source>
</evidence>
<feature type="transmembrane region" description="Helical" evidence="14">
    <location>
        <begin position="20"/>
        <end position="43"/>
    </location>
</feature>
<evidence type="ECO:0000256" key="3">
    <source>
        <dbReference type="ARBA" id="ARBA00012438"/>
    </source>
</evidence>
<keyword evidence="11 14" id="KW-1133">Transmembrane helix</keyword>
<comment type="subcellular location">
    <subcellularLocation>
        <location evidence="2">Cell membrane</location>
        <topology evidence="2">Multi-pass membrane protein</topology>
    </subcellularLocation>
</comment>
<dbReference type="InterPro" id="IPR035965">
    <property type="entry name" value="PAS-like_dom_sf"/>
</dbReference>
<dbReference type="PANTHER" id="PTHR43547:SF10">
    <property type="entry name" value="SENSOR HISTIDINE KINASE DCUS"/>
    <property type="match status" value="1"/>
</dbReference>
<dbReference type="Gene3D" id="3.30.450.20">
    <property type="entry name" value="PAS domain"/>
    <property type="match status" value="2"/>
</dbReference>
<dbReference type="SMART" id="SM00387">
    <property type="entry name" value="HATPase_c"/>
    <property type="match status" value="1"/>
</dbReference>
<evidence type="ECO:0000259" key="15">
    <source>
        <dbReference type="PROSITE" id="PS50109"/>
    </source>
</evidence>
<protein>
    <recommendedName>
        <fullName evidence="3">histidine kinase</fullName>
        <ecNumber evidence="3">2.7.13.3</ecNumber>
    </recommendedName>
</protein>
<dbReference type="RefSeq" id="WP_341982395.1">
    <property type="nucleotide sequence ID" value="NZ_JBBYAF010000012.1"/>
</dbReference>
<dbReference type="EC" id="2.7.13.3" evidence="3"/>
<evidence type="ECO:0000256" key="1">
    <source>
        <dbReference type="ARBA" id="ARBA00000085"/>
    </source>
</evidence>
<sequence length="545" mass="60477">MNNHTKKPGVTPVKKKQLKLSTIIILFVCIVVLVSLVLTDLLISRTINENIESSIEEKAKIVSRTVAHSTIVKNGLEEEESENRIQEYTLDIQKSAEVLFVVVMDMDGIRKSHPNPERIGKHFVGGDEKEVLEGKESLSISEGTLGKSVRAFSPVYNEDDQQIGAVAVGISLNRVEEALNQSHRNILAGSIIGIIVGVIGAIIIARYIKKILFGLEPITIAKILEERNTMLQSVHEGVVAVNKDTTISLVNKSALKIFNRAGLSSDPVGLPIKEYMPQTKLERVMETGKPELNEEQTINGVSILVNRVPLIVNDEVVGAISTFRDKTEVNHLAEQLTGVKSYAEALRAQSHEFMNKMHVILGLEKMKDYTRLNRYIKELVSFRLDEVTTVSSKVKDPVLAGFIMGKLSYAREKNVVLTIDCHDFIPEPRDPAVSHELITVIGNLLDNSIEATAECDEKEVLMELSYQNDVFELIITDTGKGIPEEMIEEIFIKGYSSKGEGRGYGLFLVKERLDKLSGNLHVESKEGSGTTMIAQVIYKEGKMND</sequence>
<evidence type="ECO:0000256" key="12">
    <source>
        <dbReference type="ARBA" id="ARBA00023012"/>
    </source>
</evidence>
<dbReference type="Gene3D" id="3.30.565.10">
    <property type="entry name" value="Histidine kinase-like ATPase, C-terminal domain"/>
    <property type="match status" value="1"/>
</dbReference>